<dbReference type="InterPro" id="IPR057204">
    <property type="entry name" value="DUF7882"/>
</dbReference>
<protein>
    <recommendedName>
        <fullName evidence="1">DUF7882 domain-containing protein</fullName>
    </recommendedName>
</protein>
<reference evidence="2 3" key="1">
    <citation type="journal article" date="2008" name="Int. J. Syst. Evol. Microbiol.">
        <title>Leifsonia pindariensis sp. nov., isolated from the Pindari glacier of the Indian Himalayas, and emended description of the genus Leifsonia.</title>
        <authorList>
            <person name="Reddy G.S."/>
            <person name="Prabagaran S.R."/>
            <person name="Shivaji S."/>
        </authorList>
    </citation>
    <scope>NUCLEOTIDE SEQUENCE [LARGE SCALE GENOMIC DNA]</scope>
    <source>
        <strain evidence="2 3">PON 10</strain>
    </source>
</reference>
<dbReference type="RefSeq" id="WP_104475741.1">
    <property type="nucleotide sequence ID" value="NZ_MPZN01000036.1"/>
</dbReference>
<accession>A0ABX5AVK6</accession>
<dbReference type="Proteomes" id="UP000237755">
    <property type="component" value="Unassembled WGS sequence"/>
</dbReference>
<comment type="caution">
    <text evidence="2">The sequence shown here is derived from an EMBL/GenBank/DDBJ whole genome shotgun (WGS) entry which is preliminary data.</text>
</comment>
<dbReference type="EMBL" id="MPZN01000036">
    <property type="protein sequence ID" value="PPL17616.1"/>
    <property type="molecule type" value="Genomic_DNA"/>
</dbReference>
<evidence type="ECO:0000313" key="3">
    <source>
        <dbReference type="Proteomes" id="UP000237755"/>
    </source>
</evidence>
<keyword evidence="3" id="KW-1185">Reference proteome</keyword>
<sequence length="113" mass="12526">MGSLVYGAGTKYEMDDRTLAHVKIAAGGKLRRQESFYLSWVIPPSAGSGRVSIWLSPAIPLQFHFSTPTAPQLNRVWVKALEMTAMSDRGMVVLPENEADDYIRDHPPTLLTP</sequence>
<organism evidence="2 3">
    <name type="scientific">Microterricola pindariensis</name>
    <dbReference type="NCBI Taxonomy" id="478010"/>
    <lineage>
        <taxon>Bacteria</taxon>
        <taxon>Bacillati</taxon>
        <taxon>Actinomycetota</taxon>
        <taxon>Actinomycetes</taxon>
        <taxon>Micrococcales</taxon>
        <taxon>Microbacteriaceae</taxon>
        <taxon>Microterricola</taxon>
    </lineage>
</organism>
<dbReference type="Pfam" id="PF25355">
    <property type="entry name" value="DUF7882"/>
    <property type="match status" value="1"/>
</dbReference>
<feature type="domain" description="DUF7882" evidence="1">
    <location>
        <begin position="1"/>
        <end position="96"/>
    </location>
</feature>
<evidence type="ECO:0000259" key="1">
    <source>
        <dbReference type="Pfam" id="PF25355"/>
    </source>
</evidence>
<name>A0ABX5AVK6_9MICO</name>
<gene>
    <name evidence="2" type="ORF">GY24_11130</name>
</gene>
<proteinExistence type="predicted"/>
<evidence type="ECO:0000313" key="2">
    <source>
        <dbReference type="EMBL" id="PPL17616.1"/>
    </source>
</evidence>